<keyword evidence="3" id="KW-1185">Reference proteome</keyword>
<sequence length="131" mass="15046">MDERKQKKIPKELSLSSFLLLQQLKMIPVADRMTRLFSFPENMEKFIFPPRTRDSHENEEKGSNTLVTKSSGKRKCEDVEGRKDIRLERKPPQQPIKKFWLPENANVSATAVTAKCENGVLTVAAESFLCH</sequence>
<dbReference type="CDD" id="cd06464">
    <property type="entry name" value="ACD_sHsps-like"/>
    <property type="match status" value="1"/>
</dbReference>
<feature type="compositionally biased region" description="Basic and acidic residues" evidence="1">
    <location>
        <begin position="51"/>
        <end position="62"/>
    </location>
</feature>
<dbReference type="InterPro" id="IPR008978">
    <property type="entry name" value="HSP20-like_chaperone"/>
</dbReference>
<dbReference type="AlphaFoldDB" id="A0A6P5WXI6"/>
<proteinExistence type="predicted"/>
<reference evidence="4" key="1">
    <citation type="submission" date="2025-08" db="UniProtKB">
        <authorList>
            <consortium name="RefSeq"/>
        </authorList>
    </citation>
    <scope>IDENTIFICATION</scope>
    <source>
        <tissue evidence="4">Fruit stalk</tissue>
    </source>
</reference>
<evidence type="ECO:0000313" key="3">
    <source>
        <dbReference type="Proteomes" id="UP000515121"/>
    </source>
</evidence>
<evidence type="ECO:0000256" key="1">
    <source>
        <dbReference type="SAM" id="MobiDB-lite"/>
    </source>
</evidence>
<evidence type="ECO:0000259" key="2">
    <source>
        <dbReference type="Pfam" id="PF00011"/>
    </source>
</evidence>
<feature type="domain" description="SHSP" evidence="2">
    <location>
        <begin position="71"/>
        <end position="126"/>
    </location>
</feature>
<dbReference type="Proteomes" id="UP000515121">
    <property type="component" value="Unplaced"/>
</dbReference>
<dbReference type="InterPro" id="IPR002068">
    <property type="entry name" value="A-crystallin/Hsp20_dom"/>
</dbReference>
<accession>A0A6P5WXI6</accession>
<name>A0A6P5WXI6_DURZI</name>
<dbReference type="Pfam" id="PF00011">
    <property type="entry name" value="HSP20"/>
    <property type="match status" value="1"/>
</dbReference>
<organism evidence="3 4">
    <name type="scientific">Durio zibethinus</name>
    <name type="common">Durian</name>
    <dbReference type="NCBI Taxonomy" id="66656"/>
    <lineage>
        <taxon>Eukaryota</taxon>
        <taxon>Viridiplantae</taxon>
        <taxon>Streptophyta</taxon>
        <taxon>Embryophyta</taxon>
        <taxon>Tracheophyta</taxon>
        <taxon>Spermatophyta</taxon>
        <taxon>Magnoliopsida</taxon>
        <taxon>eudicotyledons</taxon>
        <taxon>Gunneridae</taxon>
        <taxon>Pentapetalae</taxon>
        <taxon>rosids</taxon>
        <taxon>malvids</taxon>
        <taxon>Malvales</taxon>
        <taxon>Malvaceae</taxon>
        <taxon>Helicteroideae</taxon>
        <taxon>Durio</taxon>
    </lineage>
</organism>
<dbReference type="GeneID" id="111278443"/>
<dbReference type="OrthoDB" id="1431247at2759"/>
<evidence type="ECO:0000313" key="4">
    <source>
        <dbReference type="RefSeq" id="XP_022720804.1"/>
    </source>
</evidence>
<dbReference type="RefSeq" id="XP_022720804.1">
    <property type="nucleotide sequence ID" value="XM_022865069.1"/>
</dbReference>
<gene>
    <name evidence="4" type="primary">LOC111278443</name>
</gene>
<feature type="compositionally biased region" description="Basic and acidic residues" evidence="1">
    <location>
        <begin position="74"/>
        <end position="88"/>
    </location>
</feature>
<dbReference type="Gene3D" id="2.60.40.790">
    <property type="match status" value="1"/>
</dbReference>
<protein>
    <submittedName>
        <fullName evidence="4">17.4 kDa class III heat shock protein-like</fullName>
    </submittedName>
</protein>
<dbReference type="KEGG" id="dzi:111278443"/>
<feature type="region of interest" description="Disordered" evidence="1">
    <location>
        <begin position="48"/>
        <end position="88"/>
    </location>
</feature>
<dbReference type="SUPFAM" id="SSF49764">
    <property type="entry name" value="HSP20-like chaperones"/>
    <property type="match status" value="1"/>
</dbReference>